<dbReference type="PANTHER" id="PTHR30126:SF78">
    <property type="entry name" value="HTH LYSR-TYPE DOMAIN-CONTAINING PROTEIN"/>
    <property type="match status" value="1"/>
</dbReference>
<dbReference type="PANTHER" id="PTHR30126">
    <property type="entry name" value="HTH-TYPE TRANSCRIPTIONAL REGULATOR"/>
    <property type="match status" value="1"/>
</dbReference>
<dbReference type="GO" id="GO:0003700">
    <property type="term" value="F:DNA-binding transcription factor activity"/>
    <property type="evidence" value="ECO:0007669"/>
    <property type="project" value="InterPro"/>
</dbReference>
<dbReference type="AlphaFoldDB" id="A0A927CX60"/>
<evidence type="ECO:0000256" key="4">
    <source>
        <dbReference type="ARBA" id="ARBA00023163"/>
    </source>
</evidence>
<feature type="domain" description="HTH lysR-type" evidence="5">
    <location>
        <begin position="1"/>
        <end position="58"/>
    </location>
</feature>
<dbReference type="InterPro" id="IPR000847">
    <property type="entry name" value="LysR_HTH_N"/>
</dbReference>
<comment type="similarity">
    <text evidence="1">Belongs to the LysR transcriptional regulatory family.</text>
</comment>
<dbReference type="PRINTS" id="PR00039">
    <property type="entry name" value="HTHLYSR"/>
</dbReference>
<dbReference type="InterPro" id="IPR036390">
    <property type="entry name" value="WH_DNA-bd_sf"/>
</dbReference>
<protein>
    <submittedName>
        <fullName evidence="6">LysR family transcriptional regulator</fullName>
    </submittedName>
</protein>
<keyword evidence="3" id="KW-0238">DNA-binding</keyword>
<accession>A0A927CX60</accession>
<keyword evidence="7" id="KW-1185">Reference proteome</keyword>
<proteinExistence type="inferred from homology"/>
<dbReference type="InterPro" id="IPR005119">
    <property type="entry name" value="LysR_subst-bd"/>
</dbReference>
<gene>
    <name evidence="6" type="ORF">IEO70_02795</name>
</gene>
<keyword evidence="2" id="KW-0805">Transcription regulation</keyword>
<dbReference type="Pfam" id="PF00126">
    <property type="entry name" value="HTH_1"/>
    <property type="match status" value="1"/>
</dbReference>
<evidence type="ECO:0000313" key="6">
    <source>
        <dbReference type="EMBL" id="MBD3107280.1"/>
    </source>
</evidence>
<dbReference type="Pfam" id="PF03466">
    <property type="entry name" value="LysR_substrate"/>
    <property type="match status" value="1"/>
</dbReference>
<dbReference type="EMBL" id="JACXSI010000004">
    <property type="protein sequence ID" value="MBD3107280.1"/>
    <property type="molecule type" value="Genomic_DNA"/>
</dbReference>
<sequence length="289" mass="33481">MNEKDWHILSTLLEEKNITKASQRLYISQPALTYRIKELEKEFNMKIITRGNRGVDFTPKGEYLAEYAQTMLSQLQKTKETLVNMDEGISGTLRLAVSGMFARFELPAILKAFLNIHPNVEINLKTGWSSEINLMLQKEEAHLGIIRGNYDWPGYKTLLKEEKICIVSNREIDLQELPSLSRINYQTDLSLKNTIEHWWNQTYTFPPKISMETDRSDTCKQMVLNGLGYAILPEICIQESDALYTIPLIAKDHTNVVRNTWLIYRDIALELKQIKAFIDFLLEYKGLIS</sequence>
<reference evidence="6" key="1">
    <citation type="submission" date="2020-09" db="EMBL/GenBank/DDBJ databases">
        <title>Bacillus faecalis sp. nov., a moderately halophilic bacterium isolated from cow faeces.</title>
        <authorList>
            <person name="Jiang L."/>
            <person name="Lee J."/>
        </authorList>
    </citation>
    <scope>NUCLEOTIDE SEQUENCE</scope>
    <source>
        <strain evidence="6">AGMB 02131</strain>
    </source>
</reference>
<evidence type="ECO:0000313" key="7">
    <source>
        <dbReference type="Proteomes" id="UP000602076"/>
    </source>
</evidence>
<comment type="caution">
    <text evidence="6">The sequence shown here is derived from an EMBL/GenBank/DDBJ whole genome shotgun (WGS) entry which is preliminary data.</text>
</comment>
<dbReference type="Gene3D" id="1.10.10.10">
    <property type="entry name" value="Winged helix-like DNA-binding domain superfamily/Winged helix DNA-binding domain"/>
    <property type="match status" value="1"/>
</dbReference>
<name>A0A927CX60_9BACI</name>
<dbReference type="PROSITE" id="PS50931">
    <property type="entry name" value="HTH_LYSR"/>
    <property type="match status" value="1"/>
</dbReference>
<organism evidence="6 7">
    <name type="scientific">Peribacillus faecalis</name>
    <dbReference type="NCBI Taxonomy" id="2772559"/>
    <lineage>
        <taxon>Bacteria</taxon>
        <taxon>Bacillati</taxon>
        <taxon>Bacillota</taxon>
        <taxon>Bacilli</taxon>
        <taxon>Bacillales</taxon>
        <taxon>Bacillaceae</taxon>
        <taxon>Peribacillus</taxon>
    </lineage>
</organism>
<keyword evidence="4" id="KW-0804">Transcription</keyword>
<dbReference type="GO" id="GO:0000976">
    <property type="term" value="F:transcription cis-regulatory region binding"/>
    <property type="evidence" value="ECO:0007669"/>
    <property type="project" value="TreeGrafter"/>
</dbReference>
<dbReference type="SUPFAM" id="SSF53850">
    <property type="entry name" value="Periplasmic binding protein-like II"/>
    <property type="match status" value="1"/>
</dbReference>
<dbReference type="Proteomes" id="UP000602076">
    <property type="component" value="Unassembled WGS sequence"/>
</dbReference>
<evidence type="ECO:0000256" key="1">
    <source>
        <dbReference type="ARBA" id="ARBA00009437"/>
    </source>
</evidence>
<dbReference type="SUPFAM" id="SSF46785">
    <property type="entry name" value="Winged helix' DNA-binding domain"/>
    <property type="match status" value="1"/>
</dbReference>
<evidence type="ECO:0000256" key="3">
    <source>
        <dbReference type="ARBA" id="ARBA00023125"/>
    </source>
</evidence>
<evidence type="ECO:0000259" key="5">
    <source>
        <dbReference type="PROSITE" id="PS50931"/>
    </source>
</evidence>
<dbReference type="InterPro" id="IPR036388">
    <property type="entry name" value="WH-like_DNA-bd_sf"/>
</dbReference>
<dbReference type="CDD" id="cd05466">
    <property type="entry name" value="PBP2_LTTR_substrate"/>
    <property type="match status" value="1"/>
</dbReference>
<evidence type="ECO:0000256" key="2">
    <source>
        <dbReference type="ARBA" id="ARBA00023015"/>
    </source>
</evidence>
<dbReference type="Gene3D" id="3.40.190.290">
    <property type="match status" value="1"/>
</dbReference>
<dbReference type="RefSeq" id="WP_190996814.1">
    <property type="nucleotide sequence ID" value="NZ_JACXSI010000004.1"/>
</dbReference>